<evidence type="ECO:0000313" key="2">
    <source>
        <dbReference type="EMBL" id="KAL0630283.1"/>
    </source>
</evidence>
<dbReference type="Proteomes" id="UP001447188">
    <property type="component" value="Unassembled WGS sequence"/>
</dbReference>
<evidence type="ECO:0000256" key="1">
    <source>
        <dbReference type="SAM" id="MobiDB-lite"/>
    </source>
</evidence>
<name>A0ABR3G2V3_9PEZI</name>
<dbReference type="EMBL" id="JBBBZM010000861">
    <property type="protein sequence ID" value="KAL0630283.1"/>
    <property type="molecule type" value="Genomic_DNA"/>
</dbReference>
<feature type="non-terminal residue" evidence="2">
    <location>
        <position position="306"/>
    </location>
</feature>
<proteinExistence type="predicted"/>
<keyword evidence="3" id="KW-1185">Reference proteome</keyword>
<organism evidence="2 3">
    <name type="scientific">Discina gigas</name>
    <dbReference type="NCBI Taxonomy" id="1032678"/>
    <lineage>
        <taxon>Eukaryota</taxon>
        <taxon>Fungi</taxon>
        <taxon>Dikarya</taxon>
        <taxon>Ascomycota</taxon>
        <taxon>Pezizomycotina</taxon>
        <taxon>Pezizomycetes</taxon>
        <taxon>Pezizales</taxon>
        <taxon>Discinaceae</taxon>
        <taxon>Discina</taxon>
    </lineage>
</organism>
<comment type="caution">
    <text evidence="2">The sequence shown here is derived from an EMBL/GenBank/DDBJ whole genome shotgun (WGS) entry which is preliminary data.</text>
</comment>
<feature type="compositionally biased region" description="Polar residues" evidence="1">
    <location>
        <begin position="146"/>
        <end position="155"/>
    </location>
</feature>
<protein>
    <submittedName>
        <fullName evidence="2">Uncharacterized protein</fullName>
    </submittedName>
</protein>
<feature type="compositionally biased region" description="Polar residues" evidence="1">
    <location>
        <begin position="54"/>
        <end position="65"/>
    </location>
</feature>
<accession>A0ABR3G2V3</accession>
<reference evidence="2 3" key="1">
    <citation type="submission" date="2024-02" db="EMBL/GenBank/DDBJ databases">
        <title>Discinaceae phylogenomics.</title>
        <authorList>
            <person name="Dirks A.C."/>
            <person name="James T.Y."/>
        </authorList>
    </citation>
    <scope>NUCLEOTIDE SEQUENCE [LARGE SCALE GENOMIC DNA]</scope>
    <source>
        <strain evidence="2 3">ACD0624</strain>
    </source>
</reference>
<feature type="region of interest" description="Disordered" evidence="1">
    <location>
        <begin position="54"/>
        <end position="156"/>
    </location>
</feature>
<gene>
    <name evidence="2" type="ORF">Q9L58_010870</name>
</gene>
<evidence type="ECO:0000313" key="3">
    <source>
        <dbReference type="Proteomes" id="UP001447188"/>
    </source>
</evidence>
<sequence>MNDLLLRQNEEMAKEIGELKMLITNLGNQMTNTMAALSRTVIGKVDGIHRSFNVSPATKSKNQSPDQKDNQQHSTTNKKGKGKGPAGNAAAPPLTTADNGNHPFQHGWGPGTEPPAPPENTWATITKNGKTQKDNQSPTKQKRKNPINTTKSMIIQRSGEEKDEALNLFHLRNTINRDLIEAKAPESLQVTGISWNQKGNLMLYTREGFLSGDFDLHQAIISKAVSTADPSSLFVNKQETWHKLTVHGVSLTDYPDTAIGMAKLKRELEFGNADLHITTEPRYMTHPDKREGKFHSSVVISLTDKD</sequence>
<feature type="compositionally biased region" description="Polar residues" evidence="1">
    <location>
        <begin position="121"/>
        <end position="139"/>
    </location>
</feature>